<dbReference type="GeneID" id="65079308"/>
<keyword evidence="8" id="KW-1185">Reference proteome</keyword>
<dbReference type="SUPFAM" id="SSF55486">
    <property type="entry name" value="Metalloproteases ('zincins'), catalytic domain"/>
    <property type="match status" value="1"/>
</dbReference>
<evidence type="ECO:0000256" key="5">
    <source>
        <dbReference type="SAM" id="MobiDB-lite"/>
    </source>
</evidence>
<evidence type="ECO:0000256" key="4">
    <source>
        <dbReference type="ARBA" id="ARBA00022833"/>
    </source>
</evidence>
<evidence type="ECO:0000256" key="2">
    <source>
        <dbReference type="ARBA" id="ARBA00022723"/>
    </source>
</evidence>
<evidence type="ECO:0000259" key="6">
    <source>
        <dbReference type="Pfam" id="PF00413"/>
    </source>
</evidence>
<keyword evidence="2" id="KW-0479">Metal-binding</keyword>
<gene>
    <name evidence="7" type="ORF">FMAN_00035</name>
</gene>
<dbReference type="AlphaFoldDB" id="A0A1L7TVB0"/>
<dbReference type="GO" id="GO:0031012">
    <property type="term" value="C:extracellular matrix"/>
    <property type="evidence" value="ECO:0007669"/>
    <property type="project" value="InterPro"/>
</dbReference>
<accession>A0A1L7TVB0</accession>
<feature type="region of interest" description="Disordered" evidence="5">
    <location>
        <begin position="254"/>
        <end position="274"/>
    </location>
</feature>
<evidence type="ECO:0000313" key="8">
    <source>
        <dbReference type="Proteomes" id="UP000184255"/>
    </source>
</evidence>
<feature type="domain" description="Peptidase M10 metallopeptidase" evidence="6">
    <location>
        <begin position="110"/>
        <end position="208"/>
    </location>
</feature>
<keyword evidence="4" id="KW-0862">Zinc</keyword>
<dbReference type="GO" id="GO:0004222">
    <property type="term" value="F:metalloendopeptidase activity"/>
    <property type="evidence" value="ECO:0007669"/>
    <property type="project" value="InterPro"/>
</dbReference>
<evidence type="ECO:0000256" key="3">
    <source>
        <dbReference type="ARBA" id="ARBA00022801"/>
    </source>
</evidence>
<organism evidence="7 8">
    <name type="scientific">Fusarium mangiferae</name>
    <name type="common">Mango malformation disease fungus</name>
    <dbReference type="NCBI Taxonomy" id="192010"/>
    <lineage>
        <taxon>Eukaryota</taxon>
        <taxon>Fungi</taxon>
        <taxon>Dikarya</taxon>
        <taxon>Ascomycota</taxon>
        <taxon>Pezizomycotina</taxon>
        <taxon>Sordariomycetes</taxon>
        <taxon>Hypocreomycetidae</taxon>
        <taxon>Hypocreales</taxon>
        <taxon>Nectriaceae</taxon>
        <taxon>Fusarium</taxon>
        <taxon>Fusarium fujikuroi species complex</taxon>
    </lineage>
</organism>
<evidence type="ECO:0000313" key="7">
    <source>
        <dbReference type="EMBL" id="CVL02520.1"/>
    </source>
</evidence>
<dbReference type="Gene3D" id="3.40.390.10">
    <property type="entry name" value="Collagenase (Catalytic Domain)"/>
    <property type="match status" value="1"/>
</dbReference>
<dbReference type="EMBL" id="FCQH01000013">
    <property type="protein sequence ID" value="CVL02520.1"/>
    <property type="molecule type" value="Genomic_DNA"/>
</dbReference>
<dbReference type="Pfam" id="PF00413">
    <property type="entry name" value="Peptidase_M10"/>
    <property type="match status" value="1"/>
</dbReference>
<dbReference type="GO" id="GO:0008270">
    <property type="term" value="F:zinc ion binding"/>
    <property type="evidence" value="ECO:0007669"/>
    <property type="project" value="InterPro"/>
</dbReference>
<dbReference type="InterPro" id="IPR024079">
    <property type="entry name" value="MetalloPept_cat_dom_sf"/>
</dbReference>
<protein>
    <recommendedName>
        <fullName evidence="6">Peptidase M10 metallopeptidase domain-containing protein</fullName>
    </recommendedName>
</protein>
<reference evidence="8" key="1">
    <citation type="journal article" date="2016" name="Genome Biol. Evol.">
        <title>Comparative 'omics' of the Fusarium fujikuroi species complex highlights differences in genetic potential and metabolite synthesis.</title>
        <authorList>
            <person name="Niehaus E.-M."/>
            <person name="Muensterkoetter M."/>
            <person name="Proctor R.H."/>
            <person name="Brown D.W."/>
            <person name="Sharon A."/>
            <person name="Idan Y."/>
            <person name="Oren-Young L."/>
            <person name="Sieber C.M."/>
            <person name="Novak O."/>
            <person name="Pencik A."/>
            <person name="Tarkowska D."/>
            <person name="Hromadova K."/>
            <person name="Freeman S."/>
            <person name="Maymon M."/>
            <person name="Elazar M."/>
            <person name="Youssef S.A."/>
            <person name="El-Shabrawy E.S.M."/>
            <person name="Shalaby A.B.A."/>
            <person name="Houterman P."/>
            <person name="Brock N.L."/>
            <person name="Burkhardt I."/>
            <person name="Tsavkelova E.A."/>
            <person name="Dickschat J.S."/>
            <person name="Galuszka P."/>
            <person name="Gueldener U."/>
            <person name="Tudzynski B."/>
        </authorList>
    </citation>
    <scope>NUCLEOTIDE SEQUENCE [LARGE SCALE GENOMIC DNA]</scope>
    <source>
        <strain evidence="8">MRC7560</strain>
    </source>
</reference>
<dbReference type="InterPro" id="IPR001818">
    <property type="entry name" value="Pept_M10_metallopeptidase"/>
</dbReference>
<comment type="caution">
    <text evidence="7">The sequence shown here is derived from an EMBL/GenBank/DDBJ whole genome shotgun (WGS) entry which is preliminary data.</text>
</comment>
<proteinExistence type="predicted"/>
<sequence>MGTQGPSAKEILLDAVEQTLGADYLQTIDPTDVSNIDGDVKGPAITEAPVCITQLPIPPAFQEAMDRQNGLWDIVVGLKDHIPRWVPGSVIKWAAWRAGFKSQEDADYAAQQLEFAAQKWNEANVGVTFEWVPLAKDATFVLTHGGANGTTLARAFFPNGEDLNYVFVYSYAFSKEWKPHMWNVFMHELGHVLGLRHEFAIGDVRDEMTADREGEKAVRIDAPDPMSVMNYRNEPPQLQQSDVDSTRKFYSMTEDANGKSPSIGMTQVIDYTPR</sequence>
<keyword evidence="3" id="KW-0378">Hydrolase</keyword>
<dbReference type="GO" id="GO:0006508">
    <property type="term" value="P:proteolysis"/>
    <property type="evidence" value="ECO:0007669"/>
    <property type="project" value="UniProtKB-KW"/>
</dbReference>
<dbReference type="RefSeq" id="XP_041687577.1">
    <property type="nucleotide sequence ID" value="XM_041821837.1"/>
</dbReference>
<dbReference type="CDD" id="cd04279">
    <property type="entry name" value="ZnMc_MMP_like_1"/>
    <property type="match status" value="1"/>
</dbReference>
<evidence type="ECO:0000256" key="1">
    <source>
        <dbReference type="ARBA" id="ARBA00022670"/>
    </source>
</evidence>
<dbReference type="Proteomes" id="UP000184255">
    <property type="component" value="Unassembled WGS sequence"/>
</dbReference>
<dbReference type="VEuPathDB" id="FungiDB:FMAN_00035"/>
<name>A0A1L7TVB0_FUSMA</name>
<keyword evidence="1" id="KW-0645">Protease</keyword>